<dbReference type="UniPathway" id="UPA00251">
    <property type="reaction ID" value="UER00316"/>
</dbReference>
<comment type="similarity">
    <text evidence="2 8 13">Belongs to the glutamyl-tRNA reductase family.</text>
</comment>
<dbReference type="GeneID" id="97257915"/>
<evidence type="ECO:0000313" key="17">
    <source>
        <dbReference type="EMBL" id="AFL97436.1"/>
    </source>
</evidence>
<feature type="site" description="Important for activity" evidence="8 12">
    <location>
        <position position="104"/>
    </location>
</feature>
<dbReference type="HOGENOM" id="CLU_035113_2_2_10"/>
<feature type="active site" description="Nucleophile" evidence="8 9">
    <location>
        <position position="59"/>
    </location>
</feature>
<comment type="miscellaneous">
    <text evidence="8">During catalysis, the active site Cys acts as a nucleophile attacking the alpha-carbonyl group of tRNA-bound glutamate with the formation of a thioester intermediate between enzyme and glutamate, and the concomitant release of tRNA(Glu). The thioester intermediate is finally reduced by direct hydride transfer from NADPH, to form the product GSA.</text>
</comment>
<comment type="subunit">
    <text evidence="8">Homodimer.</text>
</comment>
<proteinExistence type="inferred from homology"/>
<comment type="pathway">
    <text evidence="1 8 13">Porphyrin-containing compound metabolism; protoporphyrin-IX biosynthesis; 5-aminolevulinate from L-glutamyl-tRNA(Glu): step 1/2.</text>
</comment>
<comment type="function">
    <text evidence="8">Catalyzes the NADPH-dependent reduction of glutamyl-tRNA(Glu) to glutamate 1-semialdehyde (GSA).</text>
</comment>
<dbReference type="Gene3D" id="3.30.460.30">
    <property type="entry name" value="Glutamyl-tRNA reductase, N-terminal domain"/>
    <property type="match status" value="1"/>
</dbReference>
<evidence type="ECO:0000256" key="12">
    <source>
        <dbReference type="PIRSR" id="PIRSR000445-4"/>
    </source>
</evidence>
<protein>
    <recommendedName>
        <fullName evidence="3 8">Glutamyl-tRNA reductase</fullName>
        <shortName evidence="8">GluTR</shortName>
        <ecNumber evidence="3 8">1.2.1.70</ecNumber>
    </recommendedName>
</protein>
<dbReference type="InterPro" id="IPR036453">
    <property type="entry name" value="GluRdtase_dimer_dom_sf"/>
</dbReference>
<gene>
    <name evidence="8" type="primary">hemA</name>
    <name evidence="17" type="ordered locus">Ornrh_1254</name>
</gene>
<dbReference type="CDD" id="cd05213">
    <property type="entry name" value="NAD_bind_Glutamyl_tRNA_reduct"/>
    <property type="match status" value="1"/>
</dbReference>
<name>I4A0F2_ORNRL</name>
<dbReference type="SUPFAM" id="SSF69075">
    <property type="entry name" value="Glutamyl tRNA-reductase dimerization domain"/>
    <property type="match status" value="1"/>
</dbReference>
<evidence type="ECO:0000256" key="9">
    <source>
        <dbReference type="PIRSR" id="PIRSR000445-1"/>
    </source>
</evidence>
<evidence type="ECO:0000256" key="2">
    <source>
        <dbReference type="ARBA" id="ARBA00005916"/>
    </source>
</evidence>
<evidence type="ECO:0000256" key="11">
    <source>
        <dbReference type="PIRSR" id="PIRSR000445-3"/>
    </source>
</evidence>
<evidence type="ECO:0000259" key="14">
    <source>
        <dbReference type="Pfam" id="PF00745"/>
    </source>
</evidence>
<comment type="catalytic activity">
    <reaction evidence="7 8 13">
        <text>(S)-4-amino-5-oxopentanoate + tRNA(Glu) + NADP(+) = L-glutamyl-tRNA(Glu) + NADPH + H(+)</text>
        <dbReference type="Rhea" id="RHEA:12344"/>
        <dbReference type="Rhea" id="RHEA-COMP:9663"/>
        <dbReference type="Rhea" id="RHEA-COMP:9680"/>
        <dbReference type="ChEBI" id="CHEBI:15378"/>
        <dbReference type="ChEBI" id="CHEBI:57501"/>
        <dbReference type="ChEBI" id="CHEBI:57783"/>
        <dbReference type="ChEBI" id="CHEBI:58349"/>
        <dbReference type="ChEBI" id="CHEBI:78442"/>
        <dbReference type="ChEBI" id="CHEBI:78520"/>
        <dbReference type="EC" id="1.2.1.70"/>
    </reaction>
</comment>
<dbReference type="GO" id="GO:0019353">
    <property type="term" value="P:protoporphyrinogen IX biosynthetic process from glutamate"/>
    <property type="evidence" value="ECO:0007669"/>
    <property type="project" value="TreeGrafter"/>
</dbReference>
<dbReference type="Proteomes" id="UP000006051">
    <property type="component" value="Chromosome"/>
</dbReference>
<dbReference type="eggNOG" id="COG0373">
    <property type="taxonomic scope" value="Bacteria"/>
</dbReference>
<dbReference type="Gene3D" id="3.40.50.720">
    <property type="entry name" value="NAD(P)-binding Rossmann-like Domain"/>
    <property type="match status" value="1"/>
</dbReference>
<keyword evidence="6 8" id="KW-0627">Porphyrin biosynthesis</keyword>
<evidence type="ECO:0000259" key="16">
    <source>
        <dbReference type="Pfam" id="PF05201"/>
    </source>
</evidence>
<dbReference type="InterPro" id="IPR018214">
    <property type="entry name" value="GluRdtase_CS"/>
</dbReference>
<dbReference type="InterPro" id="IPR000343">
    <property type="entry name" value="4pyrrol_synth_GluRdtase"/>
</dbReference>
<evidence type="ECO:0000256" key="1">
    <source>
        <dbReference type="ARBA" id="ARBA00005059"/>
    </source>
</evidence>
<dbReference type="EC" id="1.2.1.70" evidence="3 8"/>
<evidence type="ECO:0000256" key="13">
    <source>
        <dbReference type="RuleBase" id="RU000584"/>
    </source>
</evidence>
<sequence length="419" mass="48223">MSVLEEKETLEQFHVIGISYEKADVKTRGEYAFFEEWEKDFVQKAKNIGLEHFFILSTCNRTEIYFFAQAHQPMMQLYCEQVGGDLSVFEEITFIKKGKQALNHLFRVSSGLESQILGDFEILGQMRKAFRRFKKLGCSNAYLERFINTAVQISKQIKNETSLSDGATSVSYAAVQYILNHVPNLEQKNVVLFGTGKIGRNTCENLVKHTGNNKVTLINRTLAKAEKLSQKLDIKFRKVEELTETLQNTDVLIVATGAKTPTITKDMLPDKKMLVIDMSIPANVDTAVKELENIELINVDMLSQTINETLKARESEVPKVETIIRLNLWEFEEWIEGRQFVPAIEAFKERMLFLARYEKKQLRKKEEISICPKGDRLSLRLAQKMTNQFAAYLMENPDKAHQTIGFINEIFHLDLKEED</sequence>
<dbReference type="InterPro" id="IPR006151">
    <property type="entry name" value="Shikm_DH/Glu-tRNA_Rdtase"/>
</dbReference>
<dbReference type="AlphaFoldDB" id="I4A0F2"/>
<feature type="domain" description="Glutamyl-tRNA reductase N-terminal" evidence="16">
    <location>
        <begin position="16"/>
        <end position="161"/>
    </location>
</feature>
<dbReference type="InterPro" id="IPR015896">
    <property type="entry name" value="4pyrrol_synth_GluRdtase_dimer"/>
</dbReference>
<dbReference type="PROSITE" id="PS00747">
    <property type="entry name" value="GLUTR"/>
    <property type="match status" value="1"/>
</dbReference>
<dbReference type="GeneID" id="71568945"/>
<evidence type="ECO:0000313" key="18">
    <source>
        <dbReference type="Proteomes" id="UP000006051"/>
    </source>
</evidence>
<feature type="binding site" evidence="8 10">
    <location>
        <position position="125"/>
    </location>
    <ligand>
        <name>substrate</name>
    </ligand>
</feature>
<feature type="binding site" evidence="8 10">
    <location>
        <position position="114"/>
    </location>
    <ligand>
        <name>substrate</name>
    </ligand>
</feature>
<dbReference type="NCBIfam" id="TIGR01035">
    <property type="entry name" value="hemA"/>
    <property type="match status" value="1"/>
</dbReference>
<accession>I4A0F2</accession>
<dbReference type="GO" id="GO:0008883">
    <property type="term" value="F:glutamyl-tRNA reductase activity"/>
    <property type="evidence" value="ECO:0007669"/>
    <property type="project" value="UniProtKB-UniRule"/>
</dbReference>
<dbReference type="GO" id="GO:0050661">
    <property type="term" value="F:NADP binding"/>
    <property type="evidence" value="ECO:0007669"/>
    <property type="project" value="InterPro"/>
</dbReference>
<evidence type="ECO:0000256" key="7">
    <source>
        <dbReference type="ARBA" id="ARBA00047464"/>
    </source>
</evidence>
<dbReference type="InterPro" id="IPR015895">
    <property type="entry name" value="4pyrrol_synth_GluRdtase_N"/>
</dbReference>
<feature type="binding site" evidence="8 10">
    <location>
        <begin position="58"/>
        <end position="61"/>
    </location>
    <ligand>
        <name>substrate</name>
    </ligand>
</feature>
<evidence type="ECO:0000256" key="5">
    <source>
        <dbReference type="ARBA" id="ARBA00023002"/>
    </source>
</evidence>
<keyword evidence="5 8" id="KW-0560">Oxidoreductase</keyword>
<feature type="domain" description="Tetrapyrrole biosynthesis glutamyl-tRNA reductase dimerisation" evidence="14">
    <location>
        <begin position="319"/>
        <end position="413"/>
    </location>
</feature>
<dbReference type="Pfam" id="PF01488">
    <property type="entry name" value="Shikimate_DH"/>
    <property type="match status" value="1"/>
</dbReference>
<dbReference type="Pfam" id="PF00745">
    <property type="entry name" value="GlutR_dimer"/>
    <property type="match status" value="1"/>
</dbReference>
<dbReference type="Pfam" id="PF05201">
    <property type="entry name" value="GlutR_N"/>
    <property type="match status" value="1"/>
</dbReference>
<evidence type="ECO:0000256" key="6">
    <source>
        <dbReference type="ARBA" id="ARBA00023244"/>
    </source>
</evidence>
<dbReference type="PIRSF" id="PIRSF000445">
    <property type="entry name" value="4pyrrol_synth_GluRdtase"/>
    <property type="match status" value="1"/>
</dbReference>
<feature type="binding site" evidence="8 10">
    <location>
        <begin position="119"/>
        <end position="121"/>
    </location>
    <ligand>
        <name>substrate</name>
    </ligand>
</feature>
<dbReference type="PANTHER" id="PTHR43013">
    <property type="entry name" value="GLUTAMYL-TRNA REDUCTASE"/>
    <property type="match status" value="1"/>
</dbReference>
<organism evidence="17 18">
    <name type="scientific">Ornithobacterium rhinotracheale (strain ATCC 51463 / DSM 15997 / CCUG 23171 / CIP 104009 / LMG 9086)</name>
    <dbReference type="NCBI Taxonomy" id="867902"/>
    <lineage>
        <taxon>Bacteria</taxon>
        <taxon>Pseudomonadati</taxon>
        <taxon>Bacteroidota</taxon>
        <taxon>Flavobacteriia</taxon>
        <taxon>Flavobacteriales</taxon>
        <taxon>Weeksellaceae</taxon>
        <taxon>Ornithobacterium</taxon>
    </lineage>
</organism>
<dbReference type="SUPFAM" id="SSF51735">
    <property type="entry name" value="NAD(P)-binding Rossmann-fold domains"/>
    <property type="match status" value="1"/>
</dbReference>
<evidence type="ECO:0000259" key="15">
    <source>
        <dbReference type="Pfam" id="PF01488"/>
    </source>
</evidence>
<reference evidence="17 18" key="1">
    <citation type="submission" date="2012-06" db="EMBL/GenBank/DDBJ databases">
        <title>The complete genome of Ornithobacterium rhinotracheale DSM 15997.</title>
        <authorList>
            <consortium name="US DOE Joint Genome Institute (JGI-PGF)"/>
            <person name="Lucas S."/>
            <person name="Copeland A."/>
            <person name="Lapidus A."/>
            <person name="Goodwin L."/>
            <person name="Pitluck S."/>
            <person name="Peters L."/>
            <person name="Mikhailova N."/>
            <person name="Teshima H."/>
            <person name="Kyrpides N."/>
            <person name="Mavromatis K."/>
            <person name="Pagani I."/>
            <person name="Ivanova N."/>
            <person name="Ovchinnikova G."/>
            <person name="Zeytun A."/>
            <person name="Detter J.C."/>
            <person name="Han C."/>
            <person name="Land M."/>
            <person name="Hauser L."/>
            <person name="Markowitz V."/>
            <person name="Cheng J.-F."/>
            <person name="Hugenholtz P."/>
            <person name="Woyke T."/>
            <person name="Wu D."/>
            <person name="Lang E."/>
            <person name="Kopitz M."/>
            <person name="Brambilla E."/>
            <person name="Klenk H.-P."/>
            <person name="Eisen J.A."/>
        </authorList>
    </citation>
    <scope>NUCLEOTIDE SEQUENCE [LARGE SCALE GENOMIC DNA]</scope>
    <source>
        <strain evidence="18">ATCC 51463 / DSM 15997 / CCUG 23171 / LMG 9086</strain>
    </source>
</reference>
<dbReference type="KEGG" id="orh:Ornrh_1254"/>
<dbReference type="STRING" id="867902.Ornrh_1254"/>
<dbReference type="InterPro" id="IPR036343">
    <property type="entry name" value="GluRdtase_N_sf"/>
</dbReference>
<dbReference type="RefSeq" id="WP_014791001.1">
    <property type="nucleotide sequence ID" value="NC_018016.1"/>
</dbReference>
<evidence type="ECO:0000256" key="8">
    <source>
        <dbReference type="HAMAP-Rule" id="MF_00087"/>
    </source>
</evidence>
<dbReference type="InterPro" id="IPR036291">
    <property type="entry name" value="NAD(P)-bd_dom_sf"/>
</dbReference>
<evidence type="ECO:0000256" key="3">
    <source>
        <dbReference type="ARBA" id="ARBA00012970"/>
    </source>
</evidence>
<feature type="binding site" evidence="8 11">
    <location>
        <begin position="194"/>
        <end position="199"/>
    </location>
    <ligand>
        <name>NADP(+)</name>
        <dbReference type="ChEBI" id="CHEBI:58349"/>
    </ligand>
</feature>
<dbReference type="EMBL" id="CP003283">
    <property type="protein sequence ID" value="AFL97436.1"/>
    <property type="molecule type" value="Genomic_DNA"/>
</dbReference>
<dbReference type="SUPFAM" id="SSF69742">
    <property type="entry name" value="Glutamyl tRNA-reductase catalytic, N-terminal domain"/>
    <property type="match status" value="1"/>
</dbReference>
<dbReference type="PATRIC" id="fig|867902.3.peg.1230"/>
<evidence type="ECO:0000256" key="4">
    <source>
        <dbReference type="ARBA" id="ARBA00022857"/>
    </source>
</evidence>
<keyword evidence="18" id="KW-1185">Reference proteome</keyword>
<keyword evidence="4 8" id="KW-0521">NADP</keyword>
<evidence type="ECO:0000256" key="10">
    <source>
        <dbReference type="PIRSR" id="PIRSR000445-2"/>
    </source>
</evidence>
<comment type="domain">
    <text evidence="8">Possesses an unusual extended V-shaped dimeric structure with each monomer consisting of three distinct domains arranged along a curved 'spinal' alpha-helix. The N-terminal catalytic domain specifically recognizes the glutamate moiety of the substrate. The second domain is the NADPH-binding domain, and the third C-terminal domain is responsible for dimerization.</text>
</comment>
<dbReference type="HAMAP" id="MF_00087">
    <property type="entry name" value="Glu_tRNA_reductase"/>
    <property type="match status" value="1"/>
</dbReference>
<feature type="domain" description="Quinate/shikimate 5-dehydrogenase/glutamyl-tRNA reductase" evidence="15">
    <location>
        <begin position="181"/>
        <end position="303"/>
    </location>
</feature>
<dbReference type="PANTHER" id="PTHR43013:SF1">
    <property type="entry name" value="GLUTAMYL-TRNA REDUCTASE"/>
    <property type="match status" value="1"/>
</dbReference>